<sequence length="480" mass="52060">MYYNILLWTCFSASVVTSLPQSSNKNGWQNFDTTGSVGQTVRTSSGSVVGHASSWKPDVSEYLGIPYAQPPTGDLRFAAPLAYQNPSQNAIEASSFSPDCPSRFALSQDLEVPGNTMADIVFRQLVQLNRTFSEDCLTLNIWSKPQSDMHQALKPVMVWFYGGGFTSGSSANPSYNGARLADEKDVIVVSVNYRIGIFGFPGSGELPDLNLGILDQRLAVEWLRDNIAGFGGDPKRITLFGQSAGSQIVDFYSFAFLEDPIVNGFIMQSGFAYNSPSPQETGWLNSSSAVNCTGEQNLQCMRSKSMLEILAGATGYFGPTADEKIAFADYQSRREQGLFIKRPILAGNVNDENGLEVVIACGSGACPPPQPQNDTAFEVHPIACGTSVATSARLDHGVRAWRYLYTAIFPNQNVGTFGAWHGSDIGQVFGTSAFLTGIPDSPEQEEFGEKTRTAWTDFAKDPENGLVELGWPLAVDTGRE</sequence>
<organism evidence="5 6">
    <name type="scientific">Knufia fluminis</name>
    <dbReference type="NCBI Taxonomy" id="191047"/>
    <lineage>
        <taxon>Eukaryota</taxon>
        <taxon>Fungi</taxon>
        <taxon>Dikarya</taxon>
        <taxon>Ascomycota</taxon>
        <taxon>Pezizomycotina</taxon>
        <taxon>Eurotiomycetes</taxon>
        <taxon>Chaetothyriomycetidae</taxon>
        <taxon>Chaetothyriales</taxon>
        <taxon>Trichomeriaceae</taxon>
        <taxon>Knufia</taxon>
    </lineage>
</organism>
<feature type="chain" id="PRO_5042672525" description="Carboxylic ester hydrolase" evidence="3">
    <location>
        <begin position="19"/>
        <end position="480"/>
    </location>
</feature>
<evidence type="ECO:0000259" key="4">
    <source>
        <dbReference type="Pfam" id="PF00135"/>
    </source>
</evidence>
<keyword evidence="2 3" id="KW-0378">Hydrolase</keyword>
<dbReference type="SUPFAM" id="SSF53474">
    <property type="entry name" value="alpha/beta-Hydrolases"/>
    <property type="match status" value="1"/>
</dbReference>
<dbReference type="EC" id="3.1.1.-" evidence="3"/>
<name>A0AAN8F3J8_9EURO</name>
<protein>
    <recommendedName>
        <fullName evidence="3">Carboxylic ester hydrolase</fullName>
        <ecNumber evidence="3">3.1.1.-</ecNumber>
    </recommendedName>
</protein>
<evidence type="ECO:0000256" key="2">
    <source>
        <dbReference type="ARBA" id="ARBA00022801"/>
    </source>
</evidence>
<dbReference type="InterPro" id="IPR002018">
    <property type="entry name" value="CarbesteraseB"/>
</dbReference>
<dbReference type="GO" id="GO:0052689">
    <property type="term" value="F:carboxylic ester hydrolase activity"/>
    <property type="evidence" value="ECO:0007669"/>
    <property type="project" value="TreeGrafter"/>
</dbReference>
<evidence type="ECO:0000256" key="3">
    <source>
        <dbReference type="RuleBase" id="RU361235"/>
    </source>
</evidence>
<dbReference type="PROSITE" id="PS00122">
    <property type="entry name" value="CARBOXYLESTERASE_B_1"/>
    <property type="match status" value="1"/>
</dbReference>
<evidence type="ECO:0000313" key="6">
    <source>
        <dbReference type="Proteomes" id="UP001316803"/>
    </source>
</evidence>
<dbReference type="Gene3D" id="3.40.50.1820">
    <property type="entry name" value="alpha/beta hydrolase"/>
    <property type="match status" value="2"/>
</dbReference>
<proteinExistence type="inferred from homology"/>
<accession>A0AAN8F3J8</accession>
<dbReference type="Pfam" id="PF00135">
    <property type="entry name" value="COesterase"/>
    <property type="match status" value="1"/>
</dbReference>
<comment type="similarity">
    <text evidence="1 3">Belongs to the type-B carboxylesterase/lipase family.</text>
</comment>
<evidence type="ECO:0000313" key="5">
    <source>
        <dbReference type="EMBL" id="KAK5950531.1"/>
    </source>
</evidence>
<dbReference type="EMBL" id="JAKLMC020000026">
    <property type="protein sequence ID" value="KAK5950531.1"/>
    <property type="molecule type" value="Genomic_DNA"/>
</dbReference>
<dbReference type="InterPro" id="IPR019826">
    <property type="entry name" value="Carboxylesterase_B_AS"/>
</dbReference>
<feature type="domain" description="Carboxylesterase type B" evidence="4">
    <location>
        <begin position="39"/>
        <end position="355"/>
    </location>
</feature>
<keyword evidence="3" id="KW-0732">Signal</keyword>
<feature type="signal peptide" evidence="3">
    <location>
        <begin position="1"/>
        <end position="18"/>
    </location>
</feature>
<dbReference type="Proteomes" id="UP001316803">
    <property type="component" value="Unassembled WGS sequence"/>
</dbReference>
<dbReference type="AlphaFoldDB" id="A0AAN8F3J8"/>
<comment type="caution">
    <text evidence="5">The sequence shown here is derived from an EMBL/GenBank/DDBJ whole genome shotgun (WGS) entry which is preliminary data.</text>
</comment>
<dbReference type="PANTHER" id="PTHR43918:SF4">
    <property type="entry name" value="CARBOXYLIC ESTER HYDROLASE"/>
    <property type="match status" value="1"/>
</dbReference>
<gene>
    <name evidence="5" type="ORF">OHC33_008474</name>
</gene>
<keyword evidence="6" id="KW-1185">Reference proteome</keyword>
<evidence type="ECO:0000256" key="1">
    <source>
        <dbReference type="ARBA" id="ARBA00005964"/>
    </source>
</evidence>
<dbReference type="InterPro" id="IPR050654">
    <property type="entry name" value="AChE-related_enzymes"/>
</dbReference>
<reference evidence="5 6" key="1">
    <citation type="submission" date="2022-12" db="EMBL/GenBank/DDBJ databases">
        <title>Genomic features and morphological characterization of a novel Knufia sp. strain isolated from spacecraft assembly facility.</title>
        <authorList>
            <person name="Teixeira M."/>
            <person name="Chander A.M."/>
            <person name="Stajich J.E."/>
            <person name="Venkateswaran K."/>
        </authorList>
    </citation>
    <scope>NUCLEOTIDE SEQUENCE [LARGE SCALE GENOMIC DNA]</scope>
    <source>
        <strain evidence="5 6">FJI-L2-BK-P2</strain>
    </source>
</reference>
<dbReference type="InterPro" id="IPR029058">
    <property type="entry name" value="AB_hydrolase_fold"/>
</dbReference>
<dbReference type="PANTHER" id="PTHR43918">
    <property type="entry name" value="ACETYLCHOLINESTERASE"/>
    <property type="match status" value="1"/>
</dbReference>